<feature type="domain" description="Response regulatory" evidence="12">
    <location>
        <begin position="3"/>
        <end position="120"/>
    </location>
</feature>
<gene>
    <name evidence="13" type="ORF">H171_3154</name>
</gene>
<comment type="function">
    <text evidence="9">May play the central regulatory role in sporulation. It may be an element of the effector pathway responsible for the activation of sporulation genes in response to nutritional stress. Spo0A may act in concert with spo0H (a sigma factor) to control the expression of some genes that are critical to the sporulation process.</text>
</comment>
<keyword evidence="3" id="KW-0963">Cytoplasm</keyword>
<name>A0A2M8Z832_9FIRM</name>
<dbReference type="InterPro" id="IPR009057">
    <property type="entry name" value="Homeodomain-like_sf"/>
</dbReference>
<keyword evidence="4 10" id="KW-0597">Phosphoprotein</keyword>
<dbReference type="Pfam" id="PF12833">
    <property type="entry name" value="HTH_18"/>
    <property type="match status" value="1"/>
</dbReference>
<dbReference type="Gene3D" id="1.10.10.60">
    <property type="entry name" value="Homeodomain-like"/>
    <property type="match status" value="2"/>
</dbReference>
<evidence type="ECO:0000256" key="9">
    <source>
        <dbReference type="ARBA" id="ARBA00024867"/>
    </source>
</evidence>
<feature type="domain" description="HTH araC/xylS-type" evidence="11">
    <location>
        <begin position="397"/>
        <end position="499"/>
    </location>
</feature>
<evidence type="ECO:0000256" key="3">
    <source>
        <dbReference type="ARBA" id="ARBA00022490"/>
    </source>
</evidence>
<keyword evidence="5" id="KW-0902">Two-component regulatory system</keyword>
<dbReference type="GO" id="GO:0003700">
    <property type="term" value="F:DNA-binding transcription factor activity"/>
    <property type="evidence" value="ECO:0007669"/>
    <property type="project" value="InterPro"/>
</dbReference>
<dbReference type="InterPro" id="IPR018060">
    <property type="entry name" value="HTH_AraC"/>
</dbReference>
<dbReference type="EMBL" id="PGET01000001">
    <property type="protein sequence ID" value="PJJ29599.1"/>
    <property type="molecule type" value="Genomic_DNA"/>
</dbReference>
<dbReference type="SUPFAM" id="SSF46689">
    <property type="entry name" value="Homeodomain-like"/>
    <property type="match status" value="1"/>
</dbReference>
<evidence type="ECO:0000313" key="14">
    <source>
        <dbReference type="Proteomes" id="UP000231092"/>
    </source>
</evidence>
<keyword evidence="7" id="KW-0238">DNA-binding</keyword>
<dbReference type="OrthoDB" id="9794370at2"/>
<dbReference type="Pfam" id="PF00072">
    <property type="entry name" value="Response_reg"/>
    <property type="match status" value="1"/>
</dbReference>
<dbReference type="AlphaFoldDB" id="A0A2M8Z832"/>
<evidence type="ECO:0000259" key="11">
    <source>
        <dbReference type="PROSITE" id="PS01124"/>
    </source>
</evidence>
<accession>A0A2M8Z832</accession>
<evidence type="ECO:0000256" key="5">
    <source>
        <dbReference type="ARBA" id="ARBA00023012"/>
    </source>
</evidence>
<dbReference type="GO" id="GO:0043565">
    <property type="term" value="F:sequence-specific DNA binding"/>
    <property type="evidence" value="ECO:0007669"/>
    <property type="project" value="InterPro"/>
</dbReference>
<evidence type="ECO:0000256" key="2">
    <source>
        <dbReference type="ARBA" id="ARBA00018672"/>
    </source>
</evidence>
<evidence type="ECO:0000256" key="1">
    <source>
        <dbReference type="ARBA" id="ARBA00004496"/>
    </source>
</evidence>
<comment type="subcellular location">
    <subcellularLocation>
        <location evidence="1">Cytoplasm</location>
    </subcellularLocation>
</comment>
<dbReference type="PANTHER" id="PTHR42713">
    <property type="entry name" value="HISTIDINE KINASE-RELATED"/>
    <property type="match status" value="1"/>
</dbReference>
<evidence type="ECO:0000256" key="8">
    <source>
        <dbReference type="ARBA" id="ARBA00023163"/>
    </source>
</evidence>
<dbReference type="CDD" id="cd17536">
    <property type="entry name" value="REC_YesN-like"/>
    <property type="match status" value="1"/>
</dbReference>
<dbReference type="SUPFAM" id="SSF52172">
    <property type="entry name" value="CheY-like"/>
    <property type="match status" value="1"/>
</dbReference>
<evidence type="ECO:0000256" key="6">
    <source>
        <dbReference type="ARBA" id="ARBA00023015"/>
    </source>
</evidence>
<reference evidence="13 14" key="1">
    <citation type="submission" date="2017-11" db="EMBL/GenBank/DDBJ databases">
        <title>Understudied soil microbes with underappreciated capabilities: Untangling the Clostridium saccharolyticum group.</title>
        <authorList>
            <person name="Leschine S."/>
        </authorList>
    </citation>
    <scope>NUCLEOTIDE SEQUENCE [LARGE SCALE GENOMIC DNA]</scope>
    <source>
        <strain evidence="13 14">18A</strain>
    </source>
</reference>
<dbReference type="Proteomes" id="UP000231092">
    <property type="component" value="Unassembled WGS sequence"/>
</dbReference>
<keyword evidence="6" id="KW-0805">Transcription regulation</keyword>
<feature type="modified residue" description="4-aspartylphosphate" evidence="10">
    <location>
        <position position="55"/>
    </location>
</feature>
<proteinExistence type="predicted"/>
<dbReference type="SMART" id="SM00448">
    <property type="entry name" value="REC"/>
    <property type="match status" value="1"/>
</dbReference>
<dbReference type="PROSITE" id="PS50110">
    <property type="entry name" value="RESPONSE_REGULATORY"/>
    <property type="match status" value="1"/>
</dbReference>
<dbReference type="RefSeq" id="WP_100305972.1">
    <property type="nucleotide sequence ID" value="NZ_PGET01000001.1"/>
</dbReference>
<dbReference type="Gene3D" id="3.40.50.2300">
    <property type="match status" value="1"/>
</dbReference>
<dbReference type="GO" id="GO:0005737">
    <property type="term" value="C:cytoplasm"/>
    <property type="evidence" value="ECO:0007669"/>
    <property type="project" value="UniProtKB-SubCell"/>
</dbReference>
<comment type="caution">
    <text evidence="13">The sequence shown here is derived from an EMBL/GenBank/DDBJ whole genome shotgun (WGS) entry which is preliminary data.</text>
</comment>
<evidence type="ECO:0000259" key="12">
    <source>
        <dbReference type="PROSITE" id="PS50110"/>
    </source>
</evidence>
<dbReference type="PROSITE" id="PS01124">
    <property type="entry name" value="HTH_ARAC_FAMILY_2"/>
    <property type="match status" value="1"/>
</dbReference>
<keyword evidence="8" id="KW-0804">Transcription</keyword>
<dbReference type="PANTHER" id="PTHR42713:SF3">
    <property type="entry name" value="TRANSCRIPTIONAL REGULATORY PROTEIN HPTR"/>
    <property type="match status" value="1"/>
</dbReference>
<protein>
    <recommendedName>
        <fullName evidence="2">Stage 0 sporulation protein A homolog</fullName>
    </recommendedName>
</protein>
<evidence type="ECO:0000256" key="10">
    <source>
        <dbReference type="PROSITE-ProRule" id="PRU00169"/>
    </source>
</evidence>
<evidence type="ECO:0000256" key="7">
    <source>
        <dbReference type="ARBA" id="ARBA00023125"/>
    </source>
</evidence>
<dbReference type="SMART" id="SM00342">
    <property type="entry name" value="HTH_ARAC"/>
    <property type="match status" value="1"/>
</dbReference>
<organism evidence="13 14">
    <name type="scientific">[Clostridium] celerecrescens 18A</name>
    <dbReference type="NCBI Taxonomy" id="1286362"/>
    <lineage>
        <taxon>Bacteria</taxon>
        <taxon>Bacillati</taxon>
        <taxon>Bacillota</taxon>
        <taxon>Clostridia</taxon>
        <taxon>Lachnospirales</taxon>
        <taxon>Lachnospiraceae</taxon>
        <taxon>Lacrimispora</taxon>
    </lineage>
</organism>
<dbReference type="GO" id="GO:0000160">
    <property type="term" value="P:phosphorelay signal transduction system"/>
    <property type="evidence" value="ECO:0007669"/>
    <property type="project" value="UniProtKB-KW"/>
</dbReference>
<evidence type="ECO:0000256" key="4">
    <source>
        <dbReference type="ARBA" id="ARBA00022553"/>
    </source>
</evidence>
<dbReference type="InterPro" id="IPR011006">
    <property type="entry name" value="CheY-like_superfamily"/>
</dbReference>
<dbReference type="InterPro" id="IPR001789">
    <property type="entry name" value="Sig_transdc_resp-reg_receiver"/>
</dbReference>
<sequence length="512" mass="59237">MLRLMIVDDEQIIREALSQMIDYKSIGYELIATAKNGMEAYDIICDDYPDVVITDIRMPILNGLDLIERSIKSDSHITFILLSGYNDFEYAKQAMKYGVRYYLLKPTDKNELIESLVSIRKERLQEGESRKMQQQDFLRSLHFPLEQSFIMEALEHQDSFPAVFRKYQGLLSLPKNCIYACICSFVEENYIKSFICDVKKLLDASKVPLQFSIIYVKNTAVLIFPAFTLAIQERMESAITGLRYPGQSVTFEAEFLHRNSSEKLFQEIIQKVSRFERILLFSEGGDVHEIRNHIASPWMISRIENSITSAEDMVQAEELLDSVFMDSIPLSTARNLALGLFLQIGPEREKLPVDAACDFFRRLYSCDTVSGIRELLRVVLVRKDTVCGTHKASSNIALLKAYIREHLYSENLSLKWLAENYLFVSIGYLSKQFVKEEGMRSSDYLNKERMEEAIRLMTYYQNDNIKHIARQVGFGSNPQYFSQVFKRYTGYPPTEYIEKLKKALIKHGKGEE</sequence>
<evidence type="ECO:0000313" key="13">
    <source>
        <dbReference type="EMBL" id="PJJ29599.1"/>
    </source>
</evidence>
<dbReference type="InterPro" id="IPR051552">
    <property type="entry name" value="HptR"/>
</dbReference>